<accession>A0A820L6V3</accession>
<feature type="non-terminal residue" evidence="1">
    <location>
        <position position="46"/>
    </location>
</feature>
<comment type="caution">
    <text evidence="1">The sequence shown here is derived from an EMBL/GenBank/DDBJ whole genome shotgun (WGS) entry which is preliminary data.</text>
</comment>
<name>A0A820L6V3_9BILA</name>
<dbReference type="EMBL" id="CAJOBB010019051">
    <property type="protein sequence ID" value="CAF4354480.1"/>
    <property type="molecule type" value="Genomic_DNA"/>
</dbReference>
<evidence type="ECO:0000313" key="2">
    <source>
        <dbReference type="Proteomes" id="UP000663868"/>
    </source>
</evidence>
<evidence type="ECO:0000313" key="1">
    <source>
        <dbReference type="EMBL" id="CAF4354480.1"/>
    </source>
</evidence>
<proteinExistence type="predicted"/>
<organism evidence="1 2">
    <name type="scientific">Adineta steineri</name>
    <dbReference type="NCBI Taxonomy" id="433720"/>
    <lineage>
        <taxon>Eukaryota</taxon>
        <taxon>Metazoa</taxon>
        <taxon>Spiralia</taxon>
        <taxon>Gnathifera</taxon>
        <taxon>Rotifera</taxon>
        <taxon>Eurotatoria</taxon>
        <taxon>Bdelloidea</taxon>
        <taxon>Adinetida</taxon>
        <taxon>Adinetidae</taxon>
        <taxon>Adineta</taxon>
    </lineage>
</organism>
<dbReference type="Proteomes" id="UP000663868">
    <property type="component" value="Unassembled WGS sequence"/>
</dbReference>
<protein>
    <submittedName>
        <fullName evidence="1">Uncharacterized protein</fullName>
    </submittedName>
</protein>
<reference evidence="1" key="1">
    <citation type="submission" date="2021-02" db="EMBL/GenBank/DDBJ databases">
        <authorList>
            <person name="Nowell W R."/>
        </authorList>
    </citation>
    <scope>NUCLEOTIDE SEQUENCE</scope>
</reference>
<dbReference type="AlphaFoldDB" id="A0A820L6V3"/>
<gene>
    <name evidence="1" type="ORF">KXQ929_LOCUS48459</name>
</gene>
<sequence length="46" mass="5509">MRNLESSNKFDLIIIFRFAFLNKWHLGGVFDVYGYIIYLDNLTFCT</sequence>